<dbReference type="SUPFAM" id="SSF74653">
    <property type="entry name" value="TolA/TonB C-terminal domain"/>
    <property type="match status" value="1"/>
</dbReference>
<evidence type="ECO:0000313" key="3">
    <source>
        <dbReference type="Proteomes" id="UP000028713"/>
    </source>
</evidence>
<proteinExistence type="predicted"/>
<name>A0A085Z4J0_9FLAO</name>
<feature type="chain" id="PRO_5001800567" description="TonB C-terminal domain-containing protein" evidence="1">
    <location>
        <begin position="19"/>
        <end position="153"/>
    </location>
</feature>
<keyword evidence="1" id="KW-0732">Signal</keyword>
<dbReference type="EMBL" id="JPRP01000001">
    <property type="protein sequence ID" value="KFE99353.1"/>
    <property type="molecule type" value="Genomic_DNA"/>
</dbReference>
<dbReference type="AlphaFoldDB" id="A0A085Z4J0"/>
<dbReference type="RefSeq" id="WP_034672761.1">
    <property type="nucleotide sequence ID" value="NZ_FPAP01000002.1"/>
</dbReference>
<comment type="caution">
    <text evidence="2">The sequence shown here is derived from an EMBL/GenBank/DDBJ whole genome shotgun (WGS) entry which is preliminary data.</text>
</comment>
<evidence type="ECO:0000313" key="2">
    <source>
        <dbReference type="EMBL" id="KFE99353.1"/>
    </source>
</evidence>
<dbReference type="Gene3D" id="3.30.1150.10">
    <property type="match status" value="1"/>
</dbReference>
<accession>A0A085Z4J0</accession>
<feature type="signal peptide" evidence="1">
    <location>
        <begin position="1"/>
        <end position="18"/>
    </location>
</feature>
<evidence type="ECO:0000256" key="1">
    <source>
        <dbReference type="SAM" id="SignalP"/>
    </source>
</evidence>
<organism evidence="2 3">
    <name type="scientific">Chryseobacterium formosense</name>
    <dbReference type="NCBI Taxonomy" id="236814"/>
    <lineage>
        <taxon>Bacteria</taxon>
        <taxon>Pseudomonadati</taxon>
        <taxon>Bacteroidota</taxon>
        <taxon>Flavobacteriia</taxon>
        <taxon>Flavobacteriales</taxon>
        <taxon>Weeksellaceae</taxon>
        <taxon>Chryseobacterium group</taxon>
        <taxon>Chryseobacterium</taxon>
    </lineage>
</organism>
<dbReference type="STRING" id="236814.IX39_01375"/>
<protein>
    <recommendedName>
        <fullName evidence="4">TonB C-terminal domain-containing protein</fullName>
    </recommendedName>
</protein>
<sequence length="153" mass="17709">MKKAVLLLGLFFTSFAFAQEKDTKNVVENFVPDVSALPDYNIVKSKLDLKQVVTKADTIPEFPGGMMAFKKKYFENIETLDLKNNEKVDIRLYFIVEKNGYVRNVAAVSKNKKHAEEAELGVKRMFIRWKPAKLNGQAVRYLFYFPLKSKKYN</sequence>
<evidence type="ECO:0008006" key="4">
    <source>
        <dbReference type="Google" id="ProtNLM"/>
    </source>
</evidence>
<dbReference type="Proteomes" id="UP000028713">
    <property type="component" value="Unassembled WGS sequence"/>
</dbReference>
<keyword evidence="3" id="KW-1185">Reference proteome</keyword>
<dbReference type="eggNOG" id="COG0810">
    <property type="taxonomic scope" value="Bacteria"/>
</dbReference>
<dbReference type="OrthoDB" id="1095452at2"/>
<reference evidence="2 3" key="1">
    <citation type="submission" date="2014-07" db="EMBL/GenBank/DDBJ databases">
        <title>Genome of Chryseobacterium formosense LMG 24722.</title>
        <authorList>
            <person name="Pipes S.E."/>
            <person name="Stropko S.J."/>
            <person name="Newman J.D."/>
        </authorList>
    </citation>
    <scope>NUCLEOTIDE SEQUENCE [LARGE SCALE GENOMIC DNA]</scope>
    <source>
        <strain evidence="2 3">LMG 24722</strain>
    </source>
</reference>
<gene>
    <name evidence="2" type="ORF">IX39_01375</name>
</gene>